<organism evidence="1">
    <name type="scientific">marine metagenome</name>
    <dbReference type="NCBI Taxonomy" id="408172"/>
    <lineage>
        <taxon>unclassified sequences</taxon>
        <taxon>metagenomes</taxon>
        <taxon>ecological metagenomes</taxon>
    </lineage>
</organism>
<feature type="non-terminal residue" evidence="1">
    <location>
        <position position="60"/>
    </location>
</feature>
<protein>
    <recommendedName>
        <fullName evidence="2">TonB-dependent receptor plug domain-containing protein</fullName>
    </recommendedName>
</protein>
<accession>A0A382ZIU7</accession>
<dbReference type="SUPFAM" id="SSF49464">
    <property type="entry name" value="Carboxypeptidase regulatory domain-like"/>
    <property type="match status" value="1"/>
</dbReference>
<sequence length="60" mass="6659">MEKRELIFFLIFTSVVFSQETATISGFVRDDASGEPLAYTNVFVKESNIGSAANIDGYYV</sequence>
<name>A0A382ZIU7_9ZZZZ</name>
<dbReference type="EMBL" id="UINC01184089">
    <property type="protein sequence ID" value="SVD95139.1"/>
    <property type="molecule type" value="Genomic_DNA"/>
</dbReference>
<gene>
    <name evidence="1" type="ORF">METZ01_LOCUS447993</name>
</gene>
<reference evidence="1" key="1">
    <citation type="submission" date="2018-05" db="EMBL/GenBank/DDBJ databases">
        <authorList>
            <person name="Lanie J.A."/>
            <person name="Ng W.-L."/>
            <person name="Kazmierczak K.M."/>
            <person name="Andrzejewski T.M."/>
            <person name="Davidsen T.M."/>
            <person name="Wayne K.J."/>
            <person name="Tettelin H."/>
            <person name="Glass J.I."/>
            <person name="Rusch D."/>
            <person name="Podicherti R."/>
            <person name="Tsui H.-C.T."/>
            <person name="Winkler M.E."/>
        </authorList>
    </citation>
    <scope>NUCLEOTIDE SEQUENCE</scope>
</reference>
<dbReference type="InterPro" id="IPR008969">
    <property type="entry name" value="CarboxyPept-like_regulatory"/>
</dbReference>
<dbReference type="AlphaFoldDB" id="A0A382ZIU7"/>
<evidence type="ECO:0008006" key="2">
    <source>
        <dbReference type="Google" id="ProtNLM"/>
    </source>
</evidence>
<evidence type="ECO:0000313" key="1">
    <source>
        <dbReference type="EMBL" id="SVD95139.1"/>
    </source>
</evidence>
<proteinExistence type="predicted"/>